<dbReference type="Pfam" id="PF01381">
    <property type="entry name" value="HTH_3"/>
    <property type="match status" value="1"/>
</dbReference>
<dbReference type="EMBL" id="PVZS01000029">
    <property type="protein sequence ID" value="PSC03252.1"/>
    <property type="molecule type" value="Genomic_DNA"/>
</dbReference>
<name>A0A2T1HNP1_9HYPH</name>
<dbReference type="Proteomes" id="UP000239772">
    <property type="component" value="Unassembled WGS sequence"/>
</dbReference>
<dbReference type="Gene3D" id="1.10.260.40">
    <property type="entry name" value="lambda repressor-like DNA-binding domains"/>
    <property type="match status" value="1"/>
</dbReference>
<organism evidence="2 3">
    <name type="scientific">Alsobacter soli</name>
    <dbReference type="NCBI Taxonomy" id="2109933"/>
    <lineage>
        <taxon>Bacteria</taxon>
        <taxon>Pseudomonadati</taxon>
        <taxon>Pseudomonadota</taxon>
        <taxon>Alphaproteobacteria</taxon>
        <taxon>Hyphomicrobiales</taxon>
        <taxon>Alsobacteraceae</taxon>
        <taxon>Alsobacter</taxon>
    </lineage>
</organism>
<keyword evidence="3" id="KW-1185">Reference proteome</keyword>
<proteinExistence type="predicted"/>
<reference evidence="3" key="1">
    <citation type="submission" date="2018-03" db="EMBL/GenBank/DDBJ databases">
        <authorList>
            <person name="Sun L."/>
            <person name="Liu H."/>
            <person name="Chen W."/>
            <person name="Huang K."/>
            <person name="Liu W."/>
            <person name="Gao X."/>
        </authorList>
    </citation>
    <scope>NUCLEOTIDE SEQUENCE [LARGE SCALE GENOMIC DNA]</scope>
    <source>
        <strain evidence="3">SH9</strain>
    </source>
</reference>
<sequence>MRHAGSGSVGRGAGLIWEGRTPISTFLVDSSAVSLTLSPALCRAARGLLDWTQEDLAHAAGVSRSTVRDFEKGRHDLHRASEEQILAAFDAAGVALIPPDGGGPGVRLAGSRG</sequence>
<feature type="domain" description="HTH cro/C1-type" evidence="1">
    <location>
        <begin position="43"/>
        <end position="96"/>
    </location>
</feature>
<comment type="caution">
    <text evidence="2">The sequence shown here is derived from an EMBL/GenBank/DDBJ whole genome shotgun (WGS) entry which is preliminary data.</text>
</comment>
<dbReference type="InterPro" id="IPR010982">
    <property type="entry name" value="Lambda_DNA-bd_dom_sf"/>
</dbReference>
<dbReference type="SUPFAM" id="SSF47413">
    <property type="entry name" value="lambda repressor-like DNA-binding domains"/>
    <property type="match status" value="1"/>
</dbReference>
<dbReference type="AlphaFoldDB" id="A0A2T1HNP1"/>
<evidence type="ECO:0000313" key="2">
    <source>
        <dbReference type="EMBL" id="PSC03252.1"/>
    </source>
</evidence>
<dbReference type="PROSITE" id="PS50943">
    <property type="entry name" value="HTH_CROC1"/>
    <property type="match status" value="1"/>
</dbReference>
<accession>A0A2T1HNP1</accession>
<dbReference type="InterPro" id="IPR001387">
    <property type="entry name" value="Cro/C1-type_HTH"/>
</dbReference>
<gene>
    <name evidence="2" type="ORF">SLNSH_19940</name>
</gene>
<dbReference type="CDD" id="cd00093">
    <property type="entry name" value="HTH_XRE"/>
    <property type="match status" value="1"/>
</dbReference>
<dbReference type="GO" id="GO:0003677">
    <property type="term" value="F:DNA binding"/>
    <property type="evidence" value="ECO:0007669"/>
    <property type="project" value="InterPro"/>
</dbReference>
<evidence type="ECO:0000259" key="1">
    <source>
        <dbReference type="PROSITE" id="PS50943"/>
    </source>
</evidence>
<evidence type="ECO:0000313" key="3">
    <source>
        <dbReference type="Proteomes" id="UP000239772"/>
    </source>
</evidence>
<protein>
    <submittedName>
        <fullName evidence="2">Transcriptional regulator</fullName>
    </submittedName>
</protein>
<dbReference type="OrthoDB" id="3782725at2"/>
<dbReference type="SMART" id="SM00530">
    <property type="entry name" value="HTH_XRE"/>
    <property type="match status" value="1"/>
</dbReference>